<evidence type="ECO:0000256" key="9">
    <source>
        <dbReference type="RuleBase" id="RU367081"/>
    </source>
</evidence>
<comment type="similarity">
    <text evidence="6 9">Belongs to the steroid 5-alpha reductase family. Polyprenal reductase subfamily.</text>
</comment>
<dbReference type="PROSITE" id="PS50244">
    <property type="entry name" value="S5A_REDUCTASE"/>
    <property type="match status" value="1"/>
</dbReference>
<comment type="function">
    <text evidence="9">Plays a key role in early steps of protein N-linked glycosylation by being involved in the conversion of polyprenol into dolichol. Acts as a polyprenal reductase that mediates the reduction of polyprenal into dolichal in a NADP-dependent mechanism. Dolichols are required for the synthesis of dolichol-linked monosaccharides and the oligosaccharide precursor used for N-glycosylation.</text>
</comment>
<dbReference type="GO" id="GO:0016095">
    <property type="term" value="P:polyprenol catabolic process"/>
    <property type="evidence" value="ECO:0007669"/>
    <property type="project" value="UniProtKB-UniRule"/>
</dbReference>
<evidence type="ECO:0000256" key="3">
    <source>
        <dbReference type="ARBA" id="ARBA00022692"/>
    </source>
</evidence>
<protein>
    <recommendedName>
        <fullName evidence="7 9">Polyprenal reductase</fullName>
        <ecNumber evidence="2 9">1.3.1.94</ecNumber>
    </recommendedName>
</protein>
<dbReference type="EC" id="1.3.1.94" evidence="2 9"/>
<keyword evidence="3 9" id="KW-0812">Transmembrane</keyword>
<comment type="caution">
    <text evidence="11">The sequence shown here is derived from an EMBL/GenBank/DDBJ whole genome shotgun (WGS) entry which is preliminary data.</text>
</comment>
<evidence type="ECO:0000259" key="10">
    <source>
        <dbReference type="Pfam" id="PF02544"/>
    </source>
</evidence>
<keyword evidence="9" id="KW-0521">NADP</keyword>
<dbReference type="OrthoDB" id="541710at2759"/>
<dbReference type="InterPro" id="IPR001104">
    <property type="entry name" value="3-oxo-5_a-steroid_4-DH_C"/>
</dbReference>
<evidence type="ECO:0000256" key="7">
    <source>
        <dbReference type="ARBA" id="ARBA00047186"/>
    </source>
</evidence>
<comment type="subcellular location">
    <subcellularLocation>
        <location evidence="1">Endomembrane system</location>
        <topology evidence="1">Multi-pass membrane protein</topology>
    </subcellularLocation>
    <subcellularLocation>
        <location evidence="9">Endoplasmic reticulum membrane</location>
    </subcellularLocation>
</comment>
<feature type="transmembrane region" description="Helical" evidence="9">
    <location>
        <begin position="242"/>
        <end position="262"/>
    </location>
</feature>
<evidence type="ECO:0000256" key="1">
    <source>
        <dbReference type="ARBA" id="ARBA00004127"/>
    </source>
</evidence>
<dbReference type="GO" id="GO:0005789">
    <property type="term" value="C:endoplasmic reticulum membrane"/>
    <property type="evidence" value="ECO:0007669"/>
    <property type="project" value="UniProtKB-SubCell"/>
</dbReference>
<proteinExistence type="inferred from homology"/>
<dbReference type="AlphaFoldDB" id="A0A2G8JUH5"/>
<comment type="pathway">
    <text evidence="9">Protein modification; protein glycosylation.</text>
</comment>
<dbReference type="GO" id="GO:0102389">
    <property type="term" value="F:polyprenol reductase activity"/>
    <property type="evidence" value="ECO:0007669"/>
    <property type="project" value="UniProtKB-UniRule"/>
</dbReference>
<evidence type="ECO:0000256" key="6">
    <source>
        <dbReference type="ARBA" id="ARBA00046320"/>
    </source>
</evidence>
<dbReference type="EMBL" id="MRZV01001245">
    <property type="protein sequence ID" value="PIK39388.1"/>
    <property type="molecule type" value="Genomic_DNA"/>
</dbReference>
<evidence type="ECO:0000256" key="2">
    <source>
        <dbReference type="ARBA" id="ARBA00012522"/>
    </source>
</evidence>
<evidence type="ECO:0000313" key="11">
    <source>
        <dbReference type="EMBL" id="PIK39388.1"/>
    </source>
</evidence>
<sequence>MTGLPPLLLVWWLLVAAFLLLHFIYFNFDKLPDLLKRSLVYGKVRNEKALKLKSLFERVLDVPKSYFLHFYLLSFFWNSFLLACLINAWFFNGSFPQKIIDFLKLLTYYPEESSPHLNILLGQMMVVVQATRRTYETLFVSSYSNSKMHLFHYLLGCFFYFAMGPSLLSKAPDLNRGTILQLGDVRLNHIIGISMFVWASLHHYRAHKILADLRKGKHDKSHKIPHGDWFEMVSCPHYLAEIIIYFSILVVLGFDHTFWWGVFAFTLSNQSVAAKFVHRWYLETFPSYPRQRTAVIPRVF</sequence>
<dbReference type="PANTHER" id="PTHR14624">
    <property type="entry name" value="DFG10 PROTEIN"/>
    <property type="match status" value="1"/>
</dbReference>
<dbReference type="GO" id="GO:0006488">
    <property type="term" value="P:dolichol-linked oligosaccharide biosynthetic process"/>
    <property type="evidence" value="ECO:0007669"/>
    <property type="project" value="UniProtKB-UniRule"/>
</dbReference>
<keyword evidence="9" id="KW-0560">Oxidoreductase</keyword>
<feature type="transmembrane region" description="Helical" evidence="9">
    <location>
        <begin position="150"/>
        <end position="167"/>
    </location>
</feature>
<feature type="domain" description="3-oxo-5-alpha-steroid 4-dehydrogenase C-terminal" evidence="10">
    <location>
        <begin position="188"/>
        <end position="300"/>
    </location>
</feature>
<evidence type="ECO:0000256" key="5">
    <source>
        <dbReference type="ARBA" id="ARBA00023136"/>
    </source>
</evidence>
<dbReference type="STRING" id="307972.A0A2G8JUH5"/>
<dbReference type="PANTHER" id="PTHR14624:SF0">
    <property type="entry name" value="POLYPRENOL REDUCTASE"/>
    <property type="match status" value="1"/>
</dbReference>
<keyword evidence="4 9" id="KW-1133">Transmembrane helix</keyword>
<dbReference type="UniPathway" id="UPA00378"/>
<dbReference type="GO" id="GO:0003865">
    <property type="term" value="F:3-oxo-5-alpha-steroid 4-dehydrogenase activity"/>
    <property type="evidence" value="ECO:0007669"/>
    <property type="project" value="TreeGrafter"/>
</dbReference>
<dbReference type="Pfam" id="PF02544">
    <property type="entry name" value="Steroid_dh"/>
    <property type="match status" value="1"/>
</dbReference>
<accession>A0A2G8JUH5</accession>
<evidence type="ECO:0000256" key="8">
    <source>
        <dbReference type="ARBA" id="ARBA00049427"/>
    </source>
</evidence>
<dbReference type="Proteomes" id="UP000230750">
    <property type="component" value="Unassembled WGS sequence"/>
</dbReference>
<gene>
    <name evidence="11" type="ORF">BSL78_23776</name>
</gene>
<feature type="transmembrane region" description="Helical" evidence="9">
    <location>
        <begin position="7"/>
        <end position="28"/>
    </location>
</feature>
<name>A0A2G8JUH5_STIJA</name>
<dbReference type="InterPro" id="IPR039698">
    <property type="entry name" value="Dfg10/SRD5A3"/>
</dbReference>
<organism evidence="11 12">
    <name type="scientific">Stichopus japonicus</name>
    <name type="common">Sea cucumber</name>
    <dbReference type="NCBI Taxonomy" id="307972"/>
    <lineage>
        <taxon>Eukaryota</taxon>
        <taxon>Metazoa</taxon>
        <taxon>Echinodermata</taxon>
        <taxon>Eleutherozoa</taxon>
        <taxon>Echinozoa</taxon>
        <taxon>Holothuroidea</taxon>
        <taxon>Aspidochirotacea</taxon>
        <taxon>Aspidochirotida</taxon>
        <taxon>Stichopodidae</taxon>
        <taxon>Apostichopus</taxon>
    </lineage>
</organism>
<evidence type="ECO:0000313" key="12">
    <source>
        <dbReference type="Proteomes" id="UP000230750"/>
    </source>
</evidence>
<dbReference type="GO" id="GO:0160198">
    <property type="term" value="F:polyprenal reductase activity"/>
    <property type="evidence" value="ECO:0007669"/>
    <property type="project" value="UniProtKB-EC"/>
</dbReference>
<reference evidence="11 12" key="1">
    <citation type="journal article" date="2017" name="PLoS Biol.">
        <title>The sea cucumber genome provides insights into morphological evolution and visceral regeneration.</title>
        <authorList>
            <person name="Zhang X."/>
            <person name="Sun L."/>
            <person name="Yuan J."/>
            <person name="Sun Y."/>
            <person name="Gao Y."/>
            <person name="Zhang L."/>
            <person name="Li S."/>
            <person name="Dai H."/>
            <person name="Hamel J.F."/>
            <person name="Liu C."/>
            <person name="Yu Y."/>
            <person name="Liu S."/>
            <person name="Lin W."/>
            <person name="Guo K."/>
            <person name="Jin S."/>
            <person name="Xu P."/>
            <person name="Storey K.B."/>
            <person name="Huan P."/>
            <person name="Zhang T."/>
            <person name="Zhou Y."/>
            <person name="Zhang J."/>
            <person name="Lin C."/>
            <person name="Li X."/>
            <person name="Xing L."/>
            <person name="Huo D."/>
            <person name="Sun M."/>
            <person name="Wang L."/>
            <person name="Mercier A."/>
            <person name="Li F."/>
            <person name="Yang H."/>
            <person name="Xiang J."/>
        </authorList>
    </citation>
    <scope>NUCLEOTIDE SEQUENCE [LARGE SCALE GENOMIC DNA]</scope>
    <source>
        <strain evidence="11">Shaxun</strain>
        <tissue evidence="11">Muscle</tissue>
    </source>
</reference>
<keyword evidence="9" id="KW-0256">Endoplasmic reticulum</keyword>
<feature type="transmembrane region" description="Helical" evidence="9">
    <location>
        <begin position="66"/>
        <end position="90"/>
    </location>
</feature>
<keyword evidence="12" id="KW-1185">Reference proteome</keyword>
<evidence type="ECO:0000256" key="4">
    <source>
        <dbReference type="ARBA" id="ARBA00022989"/>
    </source>
</evidence>
<keyword evidence="5 9" id="KW-0472">Membrane</keyword>
<comment type="catalytic activity">
    <reaction evidence="8 9">
        <text>a di-trans,poly-cis-dolichal + NADP(+) = a di-trans,poly-cis-polyprenal + NADPH + H(+)</text>
        <dbReference type="Rhea" id="RHEA:80727"/>
        <dbReference type="Rhea" id="RHEA-COMP:19536"/>
        <dbReference type="Rhea" id="RHEA-COMP:19537"/>
        <dbReference type="ChEBI" id="CHEBI:15378"/>
        <dbReference type="ChEBI" id="CHEBI:57783"/>
        <dbReference type="ChEBI" id="CHEBI:58349"/>
        <dbReference type="ChEBI" id="CHEBI:231623"/>
        <dbReference type="ChEBI" id="CHEBI:231637"/>
        <dbReference type="EC" id="1.3.1.94"/>
    </reaction>
    <physiologicalReaction direction="right-to-left" evidence="8 9">
        <dbReference type="Rhea" id="RHEA:80729"/>
    </physiologicalReaction>
</comment>